<keyword evidence="5" id="KW-0472">Membrane</keyword>
<protein>
    <submittedName>
        <fullName evidence="8">Glycosyltransferase family 2 protein</fullName>
    </submittedName>
</protein>
<dbReference type="SUPFAM" id="SSF53448">
    <property type="entry name" value="Nucleotide-diphospho-sugar transferases"/>
    <property type="match status" value="1"/>
</dbReference>
<evidence type="ECO:0000256" key="5">
    <source>
        <dbReference type="ARBA" id="ARBA00023136"/>
    </source>
</evidence>
<evidence type="ECO:0000256" key="4">
    <source>
        <dbReference type="ARBA" id="ARBA00022679"/>
    </source>
</evidence>
<dbReference type="Gene3D" id="3.90.550.10">
    <property type="entry name" value="Spore Coat Polysaccharide Biosynthesis Protein SpsA, Chain A"/>
    <property type="match status" value="1"/>
</dbReference>
<evidence type="ECO:0000313" key="8">
    <source>
        <dbReference type="EMBL" id="MDV3456853.1"/>
    </source>
</evidence>
<reference evidence="8 9" key="1">
    <citation type="submission" date="2023-10" db="EMBL/GenBank/DDBJ databases">
        <title>Sphingomonas sp. HF-S4 16S ribosomal RNA gene Genome sequencing and assembly.</title>
        <authorList>
            <person name="Lee H."/>
        </authorList>
    </citation>
    <scope>NUCLEOTIDE SEQUENCE [LARGE SCALE GENOMIC DNA]</scope>
    <source>
        <strain evidence="8 9">HF-S4</strain>
    </source>
</reference>
<dbReference type="PANTHER" id="PTHR43646">
    <property type="entry name" value="GLYCOSYLTRANSFERASE"/>
    <property type="match status" value="1"/>
</dbReference>
<keyword evidence="2" id="KW-1003">Cell membrane</keyword>
<evidence type="ECO:0000256" key="1">
    <source>
        <dbReference type="ARBA" id="ARBA00004236"/>
    </source>
</evidence>
<accession>A0ABU3Y632</accession>
<dbReference type="EMBL" id="JAWJEJ010000001">
    <property type="protein sequence ID" value="MDV3456853.1"/>
    <property type="molecule type" value="Genomic_DNA"/>
</dbReference>
<evidence type="ECO:0000313" key="9">
    <source>
        <dbReference type="Proteomes" id="UP001273531"/>
    </source>
</evidence>
<organism evidence="8 9">
    <name type="scientific">Sphingomonas agrestis</name>
    <dbReference type="NCBI Taxonomy" id="3080540"/>
    <lineage>
        <taxon>Bacteria</taxon>
        <taxon>Pseudomonadati</taxon>
        <taxon>Pseudomonadota</taxon>
        <taxon>Alphaproteobacteria</taxon>
        <taxon>Sphingomonadales</taxon>
        <taxon>Sphingomonadaceae</taxon>
        <taxon>Sphingomonas</taxon>
    </lineage>
</organism>
<proteinExistence type="predicted"/>
<dbReference type="InterPro" id="IPR001173">
    <property type="entry name" value="Glyco_trans_2-like"/>
</dbReference>
<dbReference type="PANTHER" id="PTHR43646:SF2">
    <property type="entry name" value="GLYCOSYLTRANSFERASE 2-LIKE DOMAIN-CONTAINING PROTEIN"/>
    <property type="match status" value="1"/>
</dbReference>
<keyword evidence="3" id="KW-0328">Glycosyltransferase</keyword>
<dbReference type="Pfam" id="PF00535">
    <property type="entry name" value="Glycos_transf_2"/>
    <property type="match status" value="1"/>
</dbReference>
<feature type="region of interest" description="Disordered" evidence="6">
    <location>
        <begin position="1"/>
        <end position="22"/>
    </location>
</feature>
<sequence>MVGASPRQGHVERPPAGRARMRPAAMQAGLPPRLGAGWRPAAVAVCIPVRNEEAELPVTLDALARLDVESGLDVAFCFLLDGCTDRSADILTDFARRSANSVVIEAVPDRGASNAGIARGRAMALGQRVLGDMRRAALLTTDADTRPAGDWIGKTCQALALCDVVAGRILRESPGDQPVQTRLEDYFDRLHALRRAHDPVDWEARPAHHHVGGASLAFRAEAYAALGGFDPVPNAEDAAIVDAAHRAGLRVRRDRDVLVRTSTRREGRALRGFAEHLRALAPDADQILVSDPCQAAWQYRGHALARTHYGALENPDALRELAIQLNVDMDHIRRVARHARNAEAFVTHVVPSPPGPDRKLSLPAAERALKQLEPIGHPCAA</sequence>
<evidence type="ECO:0000256" key="2">
    <source>
        <dbReference type="ARBA" id="ARBA00022475"/>
    </source>
</evidence>
<comment type="caution">
    <text evidence="8">The sequence shown here is derived from an EMBL/GenBank/DDBJ whole genome shotgun (WGS) entry which is preliminary data.</text>
</comment>
<evidence type="ECO:0000256" key="6">
    <source>
        <dbReference type="SAM" id="MobiDB-lite"/>
    </source>
</evidence>
<keyword evidence="9" id="KW-1185">Reference proteome</keyword>
<name>A0ABU3Y632_9SPHN</name>
<feature type="domain" description="Glycosyltransferase 2-like" evidence="7">
    <location>
        <begin position="45"/>
        <end position="183"/>
    </location>
</feature>
<gene>
    <name evidence="8" type="ORF">RZN05_07655</name>
</gene>
<keyword evidence="4" id="KW-0808">Transferase</keyword>
<dbReference type="InterPro" id="IPR029044">
    <property type="entry name" value="Nucleotide-diphossugar_trans"/>
</dbReference>
<comment type="subcellular location">
    <subcellularLocation>
        <location evidence="1">Cell membrane</location>
    </subcellularLocation>
</comment>
<evidence type="ECO:0000256" key="3">
    <source>
        <dbReference type="ARBA" id="ARBA00022676"/>
    </source>
</evidence>
<evidence type="ECO:0000259" key="7">
    <source>
        <dbReference type="Pfam" id="PF00535"/>
    </source>
</evidence>
<dbReference type="Proteomes" id="UP001273531">
    <property type="component" value="Unassembled WGS sequence"/>
</dbReference>